<comment type="similarity">
    <text evidence="1">Belongs to the bacterial ribosomal protein bL9 family.</text>
</comment>
<dbReference type="EMBL" id="BQKY01000001">
    <property type="protein sequence ID" value="GJN87336.1"/>
    <property type="molecule type" value="Genomic_DNA"/>
</dbReference>
<dbReference type="GO" id="GO:0006412">
    <property type="term" value="P:translation"/>
    <property type="evidence" value="ECO:0007669"/>
    <property type="project" value="InterPro"/>
</dbReference>
<gene>
    <name evidence="5" type="ORF">Rhopal_000285-T1</name>
</gene>
<evidence type="ECO:0000313" key="6">
    <source>
        <dbReference type="Proteomes" id="UP001342314"/>
    </source>
</evidence>
<accession>A0AAV5G4I1</accession>
<evidence type="ECO:0000256" key="3">
    <source>
        <dbReference type="ARBA" id="ARBA00023274"/>
    </source>
</evidence>
<dbReference type="Gene3D" id="3.10.430.100">
    <property type="entry name" value="Ribosomal protein L9, C-terminal domain"/>
    <property type="match status" value="1"/>
</dbReference>
<evidence type="ECO:0000256" key="1">
    <source>
        <dbReference type="ARBA" id="ARBA00010605"/>
    </source>
</evidence>
<comment type="caution">
    <text evidence="5">The sequence shown here is derived from an EMBL/GenBank/DDBJ whole genome shotgun (WGS) entry which is preliminary data.</text>
</comment>
<dbReference type="InterPro" id="IPR009027">
    <property type="entry name" value="Ribosomal_bL9/RNase_H1_N"/>
</dbReference>
<protein>
    <recommendedName>
        <fullName evidence="4">Ribosomal protein L9 domain-containing protein</fullName>
    </recommendedName>
</protein>
<name>A0AAV5G4I1_9BASI</name>
<keyword evidence="3" id="KW-0687">Ribonucleoprotein</keyword>
<dbReference type="InterPro" id="IPR020070">
    <property type="entry name" value="Ribosomal_bL9_N"/>
</dbReference>
<evidence type="ECO:0000313" key="5">
    <source>
        <dbReference type="EMBL" id="GJN87336.1"/>
    </source>
</evidence>
<feature type="domain" description="Ribosomal protein L9" evidence="4">
    <location>
        <begin position="20"/>
        <end position="59"/>
    </location>
</feature>
<keyword evidence="6" id="KW-1185">Reference proteome</keyword>
<dbReference type="Proteomes" id="UP001342314">
    <property type="component" value="Unassembled WGS sequence"/>
</dbReference>
<sequence length="224" mass="23526">MIVGSSSRLVGSARSAHRLVQVQLTDDVPALGPRGAIVALSPGLARNRLVPAGLALYVDRTGKGVSAARDMERVALEKAKGLAGVLARQREQERARRAKQVLDEMSGAVAEDPLARARATEQALADSLATLVPSTSPLSFTRLTNSPTSSDLFGSVSAADVFAALRDRGVQGVAEGMGAFAEGQEGVLNGRIKRTGEFAFEVELKALEQKVRVPIEVVRDGGKA</sequence>
<evidence type="ECO:0000259" key="4">
    <source>
        <dbReference type="Pfam" id="PF01281"/>
    </source>
</evidence>
<dbReference type="AlphaFoldDB" id="A0AAV5G4I1"/>
<dbReference type="GO" id="GO:1990904">
    <property type="term" value="C:ribonucleoprotein complex"/>
    <property type="evidence" value="ECO:0007669"/>
    <property type="project" value="UniProtKB-KW"/>
</dbReference>
<dbReference type="Gene3D" id="3.40.5.10">
    <property type="entry name" value="Ribosomal protein L9, N-terminal domain"/>
    <property type="match status" value="1"/>
</dbReference>
<reference evidence="5 6" key="1">
    <citation type="submission" date="2021-12" db="EMBL/GenBank/DDBJ databases">
        <title>High titer production of polyol ester of fatty acids by Rhodotorula paludigena BS15 towards product separation-free biomass refinery.</title>
        <authorList>
            <person name="Mano J."/>
            <person name="Ono H."/>
            <person name="Tanaka T."/>
            <person name="Naito K."/>
            <person name="Sushida H."/>
            <person name="Ike M."/>
            <person name="Tokuyasu K."/>
            <person name="Kitaoka M."/>
        </authorList>
    </citation>
    <scope>NUCLEOTIDE SEQUENCE [LARGE SCALE GENOMIC DNA]</scope>
    <source>
        <strain evidence="5 6">BS15</strain>
    </source>
</reference>
<dbReference type="InterPro" id="IPR036935">
    <property type="entry name" value="Ribosomal_bL9_N_sf"/>
</dbReference>
<keyword evidence="2" id="KW-0689">Ribosomal protein</keyword>
<dbReference type="InterPro" id="IPR000244">
    <property type="entry name" value="Ribosomal_bL9"/>
</dbReference>
<proteinExistence type="inferred from homology"/>
<evidence type="ECO:0000256" key="2">
    <source>
        <dbReference type="ARBA" id="ARBA00022980"/>
    </source>
</evidence>
<dbReference type="GO" id="GO:0003735">
    <property type="term" value="F:structural constituent of ribosome"/>
    <property type="evidence" value="ECO:0007669"/>
    <property type="project" value="InterPro"/>
</dbReference>
<organism evidence="5 6">
    <name type="scientific">Rhodotorula paludigena</name>
    <dbReference type="NCBI Taxonomy" id="86838"/>
    <lineage>
        <taxon>Eukaryota</taxon>
        <taxon>Fungi</taxon>
        <taxon>Dikarya</taxon>
        <taxon>Basidiomycota</taxon>
        <taxon>Pucciniomycotina</taxon>
        <taxon>Microbotryomycetes</taxon>
        <taxon>Sporidiobolales</taxon>
        <taxon>Sporidiobolaceae</taxon>
        <taxon>Rhodotorula</taxon>
    </lineage>
</organism>
<dbReference type="SUPFAM" id="SSF55658">
    <property type="entry name" value="L9 N-domain-like"/>
    <property type="match status" value="1"/>
</dbReference>
<dbReference type="PANTHER" id="PTHR21368">
    <property type="entry name" value="50S RIBOSOMAL PROTEIN L9"/>
    <property type="match status" value="1"/>
</dbReference>
<dbReference type="Pfam" id="PF01281">
    <property type="entry name" value="Ribosomal_L9_N"/>
    <property type="match status" value="1"/>
</dbReference>
<dbReference type="GO" id="GO:0005840">
    <property type="term" value="C:ribosome"/>
    <property type="evidence" value="ECO:0007669"/>
    <property type="project" value="UniProtKB-KW"/>
</dbReference>
<dbReference type="InterPro" id="IPR036791">
    <property type="entry name" value="Ribosomal_bL9_C_sf"/>
</dbReference>